<keyword evidence="2" id="KW-1185">Reference proteome</keyword>
<sequence length="164" mass="18025">MGPVTGRECVCSRANQGCVQAGRHGREAINVPPERLPLAIRALRTWTATHLPWTRSASHLRTRAWGSTCWSQDRVGSGTRDPATFGLEAQRPPRTARHRGPCVGEVWMAEVTRLAAHIPLGSRPAGWGFLKVLALELLPLSCRRCLGQLPSQEPPCLHLTPRTC</sequence>
<dbReference type="Proteomes" id="UP001066276">
    <property type="component" value="Chromosome 1_2"/>
</dbReference>
<proteinExistence type="predicted"/>
<name>A0AAV7WB96_PLEWA</name>
<evidence type="ECO:0000313" key="1">
    <source>
        <dbReference type="EMBL" id="KAJ1210329.1"/>
    </source>
</evidence>
<dbReference type="EMBL" id="JANPWB010000002">
    <property type="protein sequence ID" value="KAJ1210329.1"/>
    <property type="molecule type" value="Genomic_DNA"/>
</dbReference>
<reference evidence="1" key="1">
    <citation type="journal article" date="2022" name="bioRxiv">
        <title>Sequencing and chromosome-scale assembly of the giantPleurodeles waltlgenome.</title>
        <authorList>
            <person name="Brown T."/>
            <person name="Elewa A."/>
            <person name="Iarovenko S."/>
            <person name="Subramanian E."/>
            <person name="Araus A.J."/>
            <person name="Petzold A."/>
            <person name="Susuki M."/>
            <person name="Suzuki K.-i.T."/>
            <person name="Hayashi T."/>
            <person name="Toyoda A."/>
            <person name="Oliveira C."/>
            <person name="Osipova E."/>
            <person name="Leigh N.D."/>
            <person name="Simon A."/>
            <person name="Yun M.H."/>
        </authorList>
    </citation>
    <scope>NUCLEOTIDE SEQUENCE</scope>
    <source>
        <strain evidence="1">20211129_DDA</strain>
        <tissue evidence="1">Liver</tissue>
    </source>
</reference>
<dbReference type="AlphaFoldDB" id="A0AAV7WB96"/>
<accession>A0AAV7WB96</accession>
<organism evidence="1 2">
    <name type="scientific">Pleurodeles waltl</name>
    <name type="common">Iberian ribbed newt</name>
    <dbReference type="NCBI Taxonomy" id="8319"/>
    <lineage>
        <taxon>Eukaryota</taxon>
        <taxon>Metazoa</taxon>
        <taxon>Chordata</taxon>
        <taxon>Craniata</taxon>
        <taxon>Vertebrata</taxon>
        <taxon>Euteleostomi</taxon>
        <taxon>Amphibia</taxon>
        <taxon>Batrachia</taxon>
        <taxon>Caudata</taxon>
        <taxon>Salamandroidea</taxon>
        <taxon>Salamandridae</taxon>
        <taxon>Pleurodelinae</taxon>
        <taxon>Pleurodeles</taxon>
    </lineage>
</organism>
<evidence type="ECO:0000313" key="2">
    <source>
        <dbReference type="Proteomes" id="UP001066276"/>
    </source>
</evidence>
<protein>
    <submittedName>
        <fullName evidence="1">Uncharacterized protein</fullName>
    </submittedName>
</protein>
<gene>
    <name evidence="1" type="ORF">NDU88_005695</name>
</gene>
<comment type="caution">
    <text evidence="1">The sequence shown here is derived from an EMBL/GenBank/DDBJ whole genome shotgun (WGS) entry which is preliminary data.</text>
</comment>